<keyword evidence="3" id="KW-1185">Reference proteome</keyword>
<proteinExistence type="predicted"/>
<evidence type="ECO:0000313" key="3">
    <source>
        <dbReference type="Proteomes" id="UP000198885"/>
    </source>
</evidence>
<feature type="transmembrane region" description="Helical" evidence="1">
    <location>
        <begin position="164"/>
        <end position="187"/>
    </location>
</feature>
<reference evidence="2 3" key="1">
    <citation type="submission" date="2016-10" db="EMBL/GenBank/DDBJ databases">
        <authorList>
            <person name="de Groot N.N."/>
        </authorList>
    </citation>
    <scope>NUCLEOTIDE SEQUENCE [LARGE SCALE GENOMIC DNA]</scope>
    <source>
        <strain evidence="2 3">DSM 23042</strain>
    </source>
</reference>
<feature type="transmembrane region" description="Helical" evidence="1">
    <location>
        <begin position="67"/>
        <end position="85"/>
    </location>
</feature>
<dbReference type="STRING" id="641238.SAMN04490244_11460"/>
<keyword evidence="1" id="KW-1133">Transmembrane helix</keyword>
<sequence length="188" mass="20100">MNTPAHLIFGAAAFGRPGDRRVTLAALAGGLAPDVSLYLMAGTALILGHAPAQVFGTFYHSDAWQQVFAVDNSFVLWGLAAAVAVGARSGWAVAFTGAALLHLAFDFPLHADDARMHFWPLSDWVFRSPVSYWDGARGGGWVGPVEQAATLGLTILLLVRFRSLAWRAVFAGIAVLELAPLILWGLIF</sequence>
<dbReference type="AlphaFoldDB" id="A0A1H9WXT2"/>
<protein>
    <recommendedName>
        <fullName evidence="4">LexA-binding, inner membrane-associated hydrolase</fullName>
    </recommendedName>
</protein>
<dbReference type="EMBL" id="FOGU01000014">
    <property type="protein sequence ID" value="SES38738.1"/>
    <property type="molecule type" value="Genomic_DNA"/>
</dbReference>
<dbReference type="RefSeq" id="WP_092696075.1">
    <property type="nucleotide sequence ID" value="NZ_CBDDGO010000004.1"/>
</dbReference>
<evidence type="ECO:0000256" key="1">
    <source>
        <dbReference type="SAM" id="Phobius"/>
    </source>
</evidence>
<keyword evidence="1" id="KW-0812">Transmembrane</keyword>
<keyword evidence="1" id="KW-0472">Membrane</keyword>
<accession>A0A1H9WXT2</accession>
<dbReference type="OrthoDB" id="7631418at2"/>
<evidence type="ECO:0000313" key="2">
    <source>
        <dbReference type="EMBL" id="SES38738.1"/>
    </source>
</evidence>
<organism evidence="2 3">
    <name type="scientific">Tranquillimonas rosea</name>
    <dbReference type="NCBI Taxonomy" id="641238"/>
    <lineage>
        <taxon>Bacteria</taxon>
        <taxon>Pseudomonadati</taxon>
        <taxon>Pseudomonadota</taxon>
        <taxon>Alphaproteobacteria</taxon>
        <taxon>Rhodobacterales</taxon>
        <taxon>Roseobacteraceae</taxon>
        <taxon>Tranquillimonas</taxon>
    </lineage>
</organism>
<feature type="transmembrane region" description="Helical" evidence="1">
    <location>
        <begin position="35"/>
        <end position="55"/>
    </location>
</feature>
<dbReference type="Proteomes" id="UP000198885">
    <property type="component" value="Unassembled WGS sequence"/>
</dbReference>
<evidence type="ECO:0008006" key="4">
    <source>
        <dbReference type="Google" id="ProtNLM"/>
    </source>
</evidence>
<name>A0A1H9WXT2_9RHOB</name>
<gene>
    <name evidence="2" type="ORF">SAMN04490244_11460</name>
</gene>